<protein>
    <submittedName>
        <fullName evidence="1">Uncharacterized protein</fullName>
    </submittedName>
</protein>
<reference evidence="1" key="1">
    <citation type="submission" date="2023-04" db="EMBL/GenBank/DDBJ databases">
        <authorList>
            <consortium name="ELIXIR-Norway"/>
        </authorList>
    </citation>
    <scope>NUCLEOTIDE SEQUENCE [LARGE SCALE GENOMIC DNA]</scope>
</reference>
<organism evidence="1 2">
    <name type="scientific">Rangifer tarandus platyrhynchus</name>
    <name type="common">Svalbard reindeer</name>
    <dbReference type="NCBI Taxonomy" id="3082113"/>
    <lineage>
        <taxon>Eukaryota</taxon>
        <taxon>Metazoa</taxon>
        <taxon>Chordata</taxon>
        <taxon>Craniata</taxon>
        <taxon>Vertebrata</taxon>
        <taxon>Euteleostomi</taxon>
        <taxon>Mammalia</taxon>
        <taxon>Eutheria</taxon>
        <taxon>Laurasiatheria</taxon>
        <taxon>Artiodactyla</taxon>
        <taxon>Ruminantia</taxon>
        <taxon>Pecora</taxon>
        <taxon>Cervidae</taxon>
        <taxon>Odocoileinae</taxon>
        <taxon>Rangifer</taxon>
    </lineage>
</organism>
<dbReference type="EMBL" id="OX459946">
    <property type="protein sequence ID" value="CAI9153478.1"/>
    <property type="molecule type" value="Genomic_DNA"/>
</dbReference>
<gene>
    <name evidence="1" type="ORF">MRATA1EN1_LOCUS2440</name>
</gene>
<sequence length="175" mass="18568">MDPWVTPDEGHLLVMGLGVRQREEHFLLTWACPPGSAAHPAQPPQPPSLLPQGAALWPSVLGLPRGPAVGVTGYPSKLSRAEKKETVQQASSTHTRLPHCPEGAETPADPAPLCCPPRIARPSFAPSHRDWRPPCPGDGCAGKQARPRTCLLSQHCVEGAGRVLLRCSPARAAAT</sequence>
<proteinExistence type="predicted"/>
<dbReference type="Proteomes" id="UP001176941">
    <property type="component" value="Chromosome 10"/>
</dbReference>
<keyword evidence="2" id="KW-1185">Reference proteome</keyword>
<evidence type="ECO:0000313" key="2">
    <source>
        <dbReference type="Proteomes" id="UP001176941"/>
    </source>
</evidence>
<accession>A0ABN8XWQ1</accession>
<name>A0ABN8XWQ1_RANTA</name>
<evidence type="ECO:0000313" key="1">
    <source>
        <dbReference type="EMBL" id="CAI9153478.1"/>
    </source>
</evidence>